<evidence type="ECO:0000313" key="8">
    <source>
        <dbReference type="Proteomes" id="UP000037122"/>
    </source>
</evidence>
<keyword evidence="1" id="KW-0227">DNA damage</keyword>
<dbReference type="SUPFAM" id="SSF46767">
    <property type="entry name" value="Methylated DNA-protein cysteine methyltransferase, C-terminal domain"/>
    <property type="match status" value="1"/>
</dbReference>
<feature type="signal peptide" evidence="5">
    <location>
        <begin position="1"/>
        <end position="17"/>
    </location>
</feature>
<gene>
    <name evidence="7" type="ORF">QG37_03670</name>
</gene>
<dbReference type="InterPro" id="IPR036388">
    <property type="entry name" value="WH-like_DNA-bd_sf"/>
</dbReference>
<protein>
    <recommendedName>
        <fullName evidence="2">6-O-methylguanine-DNA methyltransferase</fullName>
    </recommendedName>
    <alternativeName>
        <fullName evidence="4">DNA repair MTase</fullName>
    </alternativeName>
    <alternativeName>
        <fullName evidence="3">O-6-methylguanine-DNA-alkyltransferase</fullName>
    </alternativeName>
</protein>
<reference evidence="8" key="1">
    <citation type="journal article" date="2015" name="BMC Genomics">
        <title>Draft genome of a commonly misdiagnosed multidrug resistant pathogen Candida auris.</title>
        <authorList>
            <person name="Chatterjee S."/>
            <person name="Alampalli S.V."/>
            <person name="Nageshan R.K."/>
            <person name="Chettiar S.T."/>
            <person name="Joshi S."/>
            <person name="Tatu U.S."/>
        </authorList>
    </citation>
    <scope>NUCLEOTIDE SEQUENCE [LARGE SCALE GENOMIC DNA]</scope>
    <source>
        <strain evidence="8">6684</strain>
    </source>
</reference>
<dbReference type="Proteomes" id="UP000037122">
    <property type="component" value="Unassembled WGS sequence"/>
</dbReference>
<dbReference type="VEuPathDB" id="FungiDB:CJJ07_005394"/>
<dbReference type="VEuPathDB" id="FungiDB:B9J08_005291"/>
<dbReference type="InterPro" id="IPR014048">
    <property type="entry name" value="MethylDNA_cys_MeTrfase_DNA-bd"/>
</dbReference>
<evidence type="ECO:0000256" key="1">
    <source>
        <dbReference type="ARBA" id="ARBA00022763"/>
    </source>
</evidence>
<dbReference type="VEuPathDB" id="FungiDB:QG37_03670"/>
<evidence type="ECO:0000256" key="2">
    <source>
        <dbReference type="ARBA" id="ARBA00030795"/>
    </source>
</evidence>
<evidence type="ECO:0000256" key="3">
    <source>
        <dbReference type="ARBA" id="ARBA00031621"/>
    </source>
</evidence>
<dbReference type="PANTHER" id="PTHR10815">
    <property type="entry name" value="METHYLATED-DNA--PROTEIN-CYSTEINE METHYLTRANSFERASE"/>
    <property type="match status" value="1"/>
</dbReference>
<dbReference type="Pfam" id="PF01035">
    <property type="entry name" value="DNA_binding_1"/>
    <property type="match status" value="1"/>
</dbReference>
<dbReference type="InterPro" id="IPR036217">
    <property type="entry name" value="MethylDNA_cys_MeTrfase_DNAb"/>
</dbReference>
<feature type="chain" id="PRO_5005545309" description="6-O-methylguanine-DNA methyltransferase" evidence="5">
    <location>
        <begin position="18"/>
        <end position="199"/>
    </location>
</feature>
<evidence type="ECO:0000259" key="6">
    <source>
        <dbReference type="Pfam" id="PF01035"/>
    </source>
</evidence>
<dbReference type="VEuPathDB" id="FungiDB:CJI97_005375"/>
<sequence length="199" mass="21860">MNSRLFYVHVPLPLGSALVVFDTEGTADKKGTVVYVAIGEWHSLVATMKRDFHKLGVCPRAKKLAGNRARASAVADIAAFLASPTEAHRQEISHKYLFGTKLQQRVWREIEAIPPGKSVTYTQLAARVGLGPLLARVVANAVGANRLAVVVPCHRVKRSDGGDGGFRWGLQIKRLLIEREKVLLREGETEKTKVEGEKT</sequence>
<dbReference type="NCBIfam" id="TIGR00589">
    <property type="entry name" value="ogt"/>
    <property type="match status" value="1"/>
</dbReference>
<evidence type="ECO:0000256" key="4">
    <source>
        <dbReference type="ARBA" id="ARBA00033095"/>
    </source>
</evidence>
<dbReference type="GO" id="GO:0006281">
    <property type="term" value="P:DNA repair"/>
    <property type="evidence" value="ECO:0007669"/>
    <property type="project" value="InterPro"/>
</dbReference>
<dbReference type="GO" id="GO:0003824">
    <property type="term" value="F:catalytic activity"/>
    <property type="evidence" value="ECO:0007669"/>
    <property type="project" value="InterPro"/>
</dbReference>
<name>A0A0L0NZT8_CANAR</name>
<feature type="domain" description="Methylated-DNA-[protein]-cysteine S-methyltransferase DNA binding" evidence="6">
    <location>
        <begin position="102"/>
        <end position="182"/>
    </location>
</feature>
<dbReference type="EMBL" id="LGST01000023">
    <property type="protein sequence ID" value="KND99523.1"/>
    <property type="molecule type" value="Genomic_DNA"/>
</dbReference>
<evidence type="ECO:0000256" key="5">
    <source>
        <dbReference type="SAM" id="SignalP"/>
    </source>
</evidence>
<dbReference type="CDD" id="cd06445">
    <property type="entry name" value="ATase"/>
    <property type="match status" value="1"/>
</dbReference>
<dbReference type="PANTHER" id="PTHR10815:SF5">
    <property type="entry name" value="METHYLATED-DNA--PROTEIN-CYSTEINE METHYLTRANSFERASE"/>
    <property type="match status" value="1"/>
</dbReference>
<organism evidence="7 8">
    <name type="scientific">Candidozyma auris</name>
    <name type="common">Yeast</name>
    <name type="synonym">Candida auris</name>
    <dbReference type="NCBI Taxonomy" id="498019"/>
    <lineage>
        <taxon>Eukaryota</taxon>
        <taxon>Fungi</taxon>
        <taxon>Dikarya</taxon>
        <taxon>Ascomycota</taxon>
        <taxon>Saccharomycotina</taxon>
        <taxon>Pichiomycetes</taxon>
        <taxon>Metschnikowiaceae</taxon>
        <taxon>Candidozyma</taxon>
    </lineage>
</organism>
<accession>A0A0L0NZT8</accession>
<comment type="caution">
    <text evidence="7">The sequence shown here is derived from an EMBL/GenBank/DDBJ whole genome shotgun (WGS) entry which is preliminary data.</text>
</comment>
<dbReference type="Gene3D" id="1.10.10.10">
    <property type="entry name" value="Winged helix-like DNA-binding domain superfamily/Winged helix DNA-binding domain"/>
    <property type="match status" value="1"/>
</dbReference>
<evidence type="ECO:0000313" key="7">
    <source>
        <dbReference type="EMBL" id="KND99523.1"/>
    </source>
</evidence>
<keyword evidence="5" id="KW-0732">Signal</keyword>
<proteinExistence type="predicted"/>
<dbReference type="AlphaFoldDB" id="A0A0L0NZT8"/>